<keyword evidence="3" id="KW-1185">Reference proteome</keyword>
<gene>
    <name evidence="2" type="ORF">AAF712_008795</name>
</gene>
<dbReference type="PANTHER" id="PTHR43695">
    <property type="entry name" value="PUTATIVE (AFU_ORTHOLOGUE AFUA_2G17250)-RELATED"/>
    <property type="match status" value="1"/>
</dbReference>
<evidence type="ECO:0000313" key="2">
    <source>
        <dbReference type="EMBL" id="KAL0064215.1"/>
    </source>
</evidence>
<dbReference type="EMBL" id="JBBXMP010000065">
    <property type="protein sequence ID" value="KAL0064215.1"/>
    <property type="molecule type" value="Genomic_DNA"/>
</dbReference>
<dbReference type="InterPro" id="IPR037459">
    <property type="entry name" value="RhgT-like"/>
</dbReference>
<evidence type="ECO:0000259" key="1">
    <source>
        <dbReference type="Pfam" id="PF13472"/>
    </source>
</evidence>
<feature type="domain" description="SGNH hydrolase-type esterase" evidence="1">
    <location>
        <begin position="35"/>
        <end position="155"/>
    </location>
</feature>
<dbReference type="Gene3D" id="3.40.50.1110">
    <property type="entry name" value="SGNH hydrolase"/>
    <property type="match status" value="1"/>
</dbReference>
<protein>
    <recommendedName>
        <fullName evidence="1">SGNH hydrolase-type esterase domain-containing protein</fullName>
    </recommendedName>
</protein>
<dbReference type="Pfam" id="PF13472">
    <property type="entry name" value="Lipase_GDSL_2"/>
    <property type="match status" value="1"/>
</dbReference>
<comment type="caution">
    <text evidence="2">The sequence shown here is derived from an EMBL/GenBank/DDBJ whole genome shotgun (WGS) entry which is preliminary data.</text>
</comment>
<sequence>MPLRNSDILSSFYASSSWKTARLRSTQLVYSAAAEIAKGRRTLVTIQFGHNDRWVGTPDAMAQRLTAMVQQVKQIKAEPVLITSLIVRDFDTAGKKIIDDTLLPYAAATIQVSINEKTHLLDLHAQSLKYSEAIGTTASQKLDPPGDTTHLNSNGAVVFGRMVADLMNADFGLIGINLLPIISNSELSYNISHGIPSY</sequence>
<reference evidence="2 3" key="1">
    <citation type="submission" date="2024-05" db="EMBL/GenBank/DDBJ databases">
        <title>A draft genome resource for the thread blight pathogen Marasmius tenuissimus strain MS-2.</title>
        <authorList>
            <person name="Yulfo-Soto G.E."/>
            <person name="Baruah I.K."/>
            <person name="Amoako-Attah I."/>
            <person name="Bukari Y."/>
            <person name="Meinhardt L.W."/>
            <person name="Bailey B.A."/>
            <person name="Cohen S.P."/>
        </authorList>
    </citation>
    <scope>NUCLEOTIDE SEQUENCE [LARGE SCALE GENOMIC DNA]</scope>
    <source>
        <strain evidence="2 3">MS-2</strain>
    </source>
</reference>
<dbReference type="SUPFAM" id="SSF52266">
    <property type="entry name" value="SGNH hydrolase"/>
    <property type="match status" value="1"/>
</dbReference>
<dbReference type="InterPro" id="IPR013830">
    <property type="entry name" value="SGNH_hydro"/>
</dbReference>
<proteinExistence type="predicted"/>
<name>A0ABR2ZRB5_9AGAR</name>
<accession>A0ABR2ZRB5</accession>
<dbReference type="Proteomes" id="UP001437256">
    <property type="component" value="Unassembled WGS sequence"/>
</dbReference>
<evidence type="ECO:0000313" key="3">
    <source>
        <dbReference type="Proteomes" id="UP001437256"/>
    </source>
</evidence>
<dbReference type="PANTHER" id="PTHR43695:SF2">
    <property type="entry name" value="PUTATIVE (AFU_ORTHOLOGUE AFUA_2G17250)-RELATED"/>
    <property type="match status" value="1"/>
</dbReference>
<dbReference type="InterPro" id="IPR036514">
    <property type="entry name" value="SGNH_hydro_sf"/>
</dbReference>
<organism evidence="2 3">
    <name type="scientific">Marasmius tenuissimus</name>
    <dbReference type="NCBI Taxonomy" id="585030"/>
    <lineage>
        <taxon>Eukaryota</taxon>
        <taxon>Fungi</taxon>
        <taxon>Dikarya</taxon>
        <taxon>Basidiomycota</taxon>
        <taxon>Agaricomycotina</taxon>
        <taxon>Agaricomycetes</taxon>
        <taxon>Agaricomycetidae</taxon>
        <taxon>Agaricales</taxon>
        <taxon>Marasmiineae</taxon>
        <taxon>Marasmiaceae</taxon>
        <taxon>Marasmius</taxon>
    </lineage>
</organism>